<evidence type="ECO:0000259" key="1">
    <source>
        <dbReference type="Pfam" id="PF13472"/>
    </source>
</evidence>
<dbReference type="RefSeq" id="WP_075067311.1">
    <property type="nucleotide sequence ID" value="NZ_LKAJ02000001.1"/>
</dbReference>
<keyword evidence="4" id="KW-1185">Reference proteome</keyword>
<reference evidence="3" key="3">
    <citation type="submission" date="2021-06" db="EMBL/GenBank/DDBJ databases">
        <title>Genomic Description and Analysis of Intracellular Bacteria, Candidatus Berkiella cookevillensis and Candidatus Berkiella aquae.</title>
        <authorList>
            <person name="Kidane D.T."/>
            <person name="Mehari Y.T."/>
            <person name="Rice F.C."/>
            <person name="Arivett B.A."/>
            <person name="Farone A.L."/>
            <person name="Berk S.G."/>
            <person name="Farone M.B."/>
        </authorList>
    </citation>
    <scope>NUCLEOTIDE SEQUENCE</scope>
    <source>
        <strain evidence="3">HT99</strain>
    </source>
</reference>
<dbReference type="Proteomes" id="UP000051497">
    <property type="component" value="Unassembled WGS sequence"/>
</dbReference>
<keyword evidence="3" id="KW-0378">Hydrolase</keyword>
<dbReference type="STRING" id="295108.HT99x_02708"/>
<reference evidence="3" key="2">
    <citation type="journal article" date="2016" name="Genome Announc.">
        <title>Draft Genome Sequences of Two Novel Amoeba-Resistant Intranuclear Bacteria, 'Candidatus Berkiella cookevillensis' and 'Candidatus Berkiella aquae'.</title>
        <authorList>
            <person name="Mehari Y.T."/>
            <person name="Arivett B.A."/>
            <person name="Farone A.L."/>
            <person name="Gunderson J.H."/>
            <person name="Farone M.B."/>
        </authorList>
    </citation>
    <scope>NUCLEOTIDE SEQUENCE</scope>
    <source>
        <strain evidence="3">HT99</strain>
    </source>
</reference>
<dbReference type="EMBL" id="LKAJ01000015">
    <property type="protein sequence ID" value="KRG19729.1"/>
    <property type="molecule type" value="Genomic_DNA"/>
</dbReference>
<gene>
    <name evidence="3" type="ORF">HT99x_005060</name>
    <name evidence="2" type="ORF">HT99x_02708</name>
</gene>
<dbReference type="Gene3D" id="3.40.50.1110">
    <property type="entry name" value="SGNH hydrolase"/>
    <property type="match status" value="1"/>
</dbReference>
<sequence>MSENTVSVFEKHPKKTLMIALFLLSMLLYGLSSLKLFNNQYTEFESKNLKTILHQYFVGRVVENNVGRFIKLREHSPETARYERPSRNYISHIAPNTVERKYYKISTDRHGFIGPSEIHTNPDIKIVFLGGSTTECLYMQEQERFPYLVGRQLEKSLAKKVNTYNGGVSANESMHSLNILMNKVLPMKPQIVVFMHNINDLVILRSQGTYWYENSLKSHVQSKKTLLTRYEFPENHHEATESDLMAEFSRNLRTFIAICRIRDIQPILMTQANRVENDALYHRFNEIIREVGKQEQVKVIDLATAIPKETDYLYDSYHYTAKGAALAANTIAEQLQKVLS</sequence>
<dbReference type="InterPro" id="IPR036514">
    <property type="entry name" value="SGNH_hydro_sf"/>
</dbReference>
<dbReference type="InterPro" id="IPR013830">
    <property type="entry name" value="SGNH_hydro"/>
</dbReference>
<dbReference type="PANTHER" id="PTHR30383">
    <property type="entry name" value="THIOESTERASE 1/PROTEASE 1/LYSOPHOSPHOLIPASE L1"/>
    <property type="match status" value="1"/>
</dbReference>
<evidence type="ECO:0000313" key="2">
    <source>
        <dbReference type="EMBL" id="KRG19729.1"/>
    </source>
</evidence>
<dbReference type="SUPFAM" id="SSF52266">
    <property type="entry name" value="SGNH hydrolase"/>
    <property type="match status" value="1"/>
</dbReference>
<reference evidence="2" key="1">
    <citation type="submission" date="2015-09" db="EMBL/GenBank/DDBJ databases">
        <title>Draft Genome Sequences of Two Novel Amoeba-resistant Intranuclear Bacteria, Candidatus Berkiella cookevillensis and Candidatus Berkiella aquae.</title>
        <authorList>
            <person name="Mehari Y.T."/>
            <person name="Arivett B.A."/>
            <person name="Farone A.L."/>
            <person name="Gunderson J.H."/>
            <person name="Farone M.B."/>
        </authorList>
    </citation>
    <scope>NUCLEOTIDE SEQUENCE [LARGE SCALE GENOMIC DNA]</scope>
    <source>
        <strain evidence="2">HT99</strain>
    </source>
</reference>
<protein>
    <submittedName>
        <fullName evidence="3">SGNH/GDSL hydrolase family protein</fullName>
    </submittedName>
</protein>
<dbReference type="EMBL" id="LKAJ02000001">
    <property type="protein sequence ID" value="MCS5710790.1"/>
    <property type="molecule type" value="Genomic_DNA"/>
</dbReference>
<feature type="domain" description="SGNH hydrolase-type esterase" evidence="1">
    <location>
        <begin position="128"/>
        <end position="325"/>
    </location>
</feature>
<dbReference type="OrthoDB" id="7056795at2"/>
<dbReference type="Pfam" id="PF13472">
    <property type="entry name" value="Lipase_GDSL_2"/>
    <property type="match status" value="1"/>
</dbReference>
<evidence type="ECO:0000313" key="4">
    <source>
        <dbReference type="Proteomes" id="UP000051497"/>
    </source>
</evidence>
<name>A0A0Q9YT20_9GAMM</name>
<dbReference type="PANTHER" id="PTHR30383:SF5">
    <property type="entry name" value="SGNH HYDROLASE-TYPE ESTERASE DOMAIN-CONTAINING PROTEIN"/>
    <property type="match status" value="1"/>
</dbReference>
<comment type="caution">
    <text evidence="2">The sequence shown here is derived from an EMBL/GenBank/DDBJ whole genome shotgun (WGS) entry which is preliminary data.</text>
</comment>
<dbReference type="AlphaFoldDB" id="A0A0Q9YT20"/>
<dbReference type="InterPro" id="IPR051532">
    <property type="entry name" value="Ester_Hydrolysis_Enzymes"/>
</dbReference>
<organism evidence="2">
    <name type="scientific">Candidatus Berkiella aquae</name>
    <dbReference type="NCBI Taxonomy" id="295108"/>
    <lineage>
        <taxon>Bacteria</taxon>
        <taxon>Pseudomonadati</taxon>
        <taxon>Pseudomonadota</taxon>
        <taxon>Gammaproteobacteria</taxon>
        <taxon>Candidatus Berkiellales</taxon>
        <taxon>Candidatus Berkiellaceae</taxon>
        <taxon>Candidatus Berkiella</taxon>
    </lineage>
</organism>
<evidence type="ECO:0000313" key="3">
    <source>
        <dbReference type="EMBL" id="MCS5710790.1"/>
    </source>
</evidence>
<accession>A0A0Q9YT20</accession>
<proteinExistence type="predicted"/>
<dbReference type="GO" id="GO:0004622">
    <property type="term" value="F:phosphatidylcholine lysophospholipase activity"/>
    <property type="evidence" value="ECO:0007669"/>
    <property type="project" value="TreeGrafter"/>
</dbReference>
<dbReference type="CDD" id="cd00229">
    <property type="entry name" value="SGNH_hydrolase"/>
    <property type="match status" value="1"/>
</dbReference>